<name>A0AAD2JLL4_9STRA</name>
<dbReference type="Gene3D" id="1.20.1280.270">
    <property type="match status" value="1"/>
</dbReference>
<comment type="cofactor">
    <cofactor evidence="1">
        <name>Fe(2+)</name>
        <dbReference type="ChEBI" id="CHEBI:29033"/>
    </cofactor>
</comment>
<dbReference type="GO" id="GO:0005737">
    <property type="term" value="C:cytoplasm"/>
    <property type="evidence" value="ECO:0007669"/>
    <property type="project" value="TreeGrafter"/>
</dbReference>
<keyword evidence="5" id="KW-0223">Dioxygenase</keyword>
<dbReference type="Gene3D" id="2.60.120.650">
    <property type="entry name" value="Cupin"/>
    <property type="match status" value="1"/>
</dbReference>
<evidence type="ECO:0000313" key="14">
    <source>
        <dbReference type="EMBL" id="CAJ1961019.1"/>
    </source>
</evidence>
<evidence type="ECO:0000256" key="2">
    <source>
        <dbReference type="ARBA" id="ARBA00004123"/>
    </source>
</evidence>
<reference evidence="14" key="1">
    <citation type="submission" date="2023-08" db="EMBL/GenBank/DDBJ databases">
        <authorList>
            <person name="Audoor S."/>
            <person name="Bilcke G."/>
        </authorList>
    </citation>
    <scope>NUCLEOTIDE SEQUENCE</scope>
</reference>
<keyword evidence="4" id="KW-0156">Chromatin regulator</keyword>
<keyword evidence="15" id="KW-1185">Reference proteome</keyword>
<feature type="domain" description="JmjC" evidence="13">
    <location>
        <begin position="166"/>
        <end position="337"/>
    </location>
</feature>
<keyword evidence="8" id="KW-0805">Transcription regulation</keyword>
<dbReference type="Proteomes" id="UP001295423">
    <property type="component" value="Unassembled WGS sequence"/>
</dbReference>
<dbReference type="Pfam" id="PF02373">
    <property type="entry name" value="JmjC"/>
    <property type="match status" value="1"/>
</dbReference>
<evidence type="ECO:0000313" key="15">
    <source>
        <dbReference type="Proteomes" id="UP001295423"/>
    </source>
</evidence>
<evidence type="ECO:0000256" key="10">
    <source>
        <dbReference type="ARBA" id="ARBA00023242"/>
    </source>
</evidence>
<evidence type="ECO:0000256" key="4">
    <source>
        <dbReference type="ARBA" id="ARBA00022853"/>
    </source>
</evidence>
<protein>
    <recommendedName>
        <fullName evidence="13">JmjC domain-containing protein</fullName>
    </recommendedName>
</protein>
<dbReference type="GO" id="GO:0033749">
    <property type="term" value="F:histone H4R3 demethylase activity"/>
    <property type="evidence" value="ECO:0007669"/>
    <property type="project" value="TreeGrafter"/>
</dbReference>
<keyword evidence="3" id="KW-0479">Metal-binding</keyword>
<dbReference type="GO" id="GO:0005634">
    <property type="term" value="C:nucleus"/>
    <property type="evidence" value="ECO:0007669"/>
    <property type="project" value="UniProtKB-SubCell"/>
</dbReference>
<dbReference type="PANTHER" id="PTHR12480">
    <property type="entry name" value="ARGININE DEMETHYLASE AND LYSYL-HYDROXYLASE JMJD"/>
    <property type="match status" value="1"/>
</dbReference>
<comment type="similarity">
    <text evidence="11">Belongs to the JMJD6 family.</text>
</comment>
<organism evidence="14 15">
    <name type="scientific">Cylindrotheca closterium</name>
    <dbReference type="NCBI Taxonomy" id="2856"/>
    <lineage>
        <taxon>Eukaryota</taxon>
        <taxon>Sar</taxon>
        <taxon>Stramenopiles</taxon>
        <taxon>Ochrophyta</taxon>
        <taxon>Bacillariophyta</taxon>
        <taxon>Bacillariophyceae</taxon>
        <taxon>Bacillariophycidae</taxon>
        <taxon>Bacillariales</taxon>
        <taxon>Bacillariaceae</taxon>
        <taxon>Cylindrotheca</taxon>
    </lineage>
</organism>
<dbReference type="InterPro" id="IPR003347">
    <property type="entry name" value="JmjC_dom"/>
</dbReference>
<sequence>MGGWEEKMDKARKLHRPSLTDWERDNMHFRFPPFREEIRKLPNSTCFNPNAEPGSDQQQLPLILDAATLTREEFYNYEEESVPVVIKNIPAGHDGGEFVGAWPALEKWKLRSLLNDEVLIDRKFKCGEDDDGHNIKIRLSHFLSYAEFNKDDSPLYIFDSNFDGDKKADSILRDYRVPSYFKDDLFGLVSESRRPPYRWFLVGPERSGTCVHIDPLGTSAWNTLIEGQKRWVLFPPHIPKKVVKGETLIREDEDDEAVHYFMTILPRIKREARSLRSTPKYENFCCYEFTQHAGETVYIPHGWWHAVLNLTHTVAVTQNFCSPRRFEEVWLQARKGRKRMAWKWLCRLETEYPELYRRARAMNDADGFIMKYEALETEKEREERKRKEEKLQRKEQANWDSDHGSPSLKRDLPFEDQ</sequence>
<gene>
    <name evidence="14" type="ORF">CYCCA115_LOCUS18999</name>
</gene>
<evidence type="ECO:0000256" key="8">
    <source>
        <dbReference type="ARBA" id="ARBA00023015"/>
    </source>
</evidence>
<comment type="subcellular location">
    <subcellularLocation>
        <location evidence="2">Nucleus</location>
    </subcellularLocation>
</comment>
<evidence type="ECO:0000256" key="5">
    <source>
        <dbReference type="ARBA" id="ARBA00022964"/>
    </source>
</evidence>
<evidence type="ECO:0000256" key="1">
    <source>
        <dbReference type="ARBA" id="ARBA00001954"/>
    </source>
</evidence>
<proteinExistence type="inferred from homology"/>
<evidence type="ECO:0000256" key="9">
    <source>
        <dbReference type="ARBA" id="ARBA00023163"/>
    </source>
</evidence>
<dbReference type="InterPro" id="IPR050910">
    <property type="entry name" value="JMJD6_ArgDemeth/LysHydrox"/>
</dbReference>
<evidence type="ECO:0000256" key="11">
    <source>
        <dbReference type="ARBA" id="ARBA00038068"/>
    </source>
</evidence>
<keyword evidence="7" id="KW-0408">Iron</keyword>
<dbReference type="AlphaFoldDB" id="A0AAD2JLL4"/>
<evidence type="ECO:0000259" key="13">
    <source>
        <dbReference type="PROSITE" id="PS51184"/>
    </source>
</evidence>
<evidence type="ECO:0000256" key="3">
    <source>
        <dbReference type="ARBA" id="ARBA00022723"/>
    </source>
</evidence>
<dbReference type="SMART" id="SM00558">
    <property type="entry name" value="JmjC"/>
    <property type="match status" value="1"/>
</dbReference>
<keyword evidence="10" id="KW-0539">Nucleus</keyword>
<evidence type="ECO:0000256" key="6">
    <source>
        <dbReference type="ARBA" id="ARBA00023002"/>
    </source>
</evidence>
<comment type="caution">
    <text evidence="14">The sequence shown here is derived from an EMBL/GenBank/DDBJ whole genome shotgun (WGS) entry which is preliminary data.</text>
</comment>
<evidence type="ECO:0000256" key="12">
    <source>
        <dbReference type="SAM" id="MobiDB-lite"/>
    </source>
</evidence>
<dbReference type="PROSITE" id="PS51184">
    <property type="entry name" value="JMJC"/>
    <property type="match status" value="1"/>
</dbReference>
<dbReference type="SUPFAM" id="SSF51197">
    <property type="entry name" value="Clavaminate synthase-like"/>
    <property type="match status" value="1"/>
</dbReference>
<evidence type="ECO:0000256" key="7">
    <source>
        <dbReference type="ARBA" id="ARBA00023004"/>
    </source>
</evidence>
<dbReference type="GO" id="GO:0046872">
    <property type="term" value="F:metal ion binding"/>
    <property type="evidence" value="ECO:0007669"/>
    <property type="project" value="UniProtKB-KW"/>
</dbReference>
<accession>A0AAD2JLL4</accession>
<dbReference type="GO" id="GO:0106140">
    <property type="term" value="F:P-TEFb complex binding"/>
    <property type="evidence" value="ECO:0007669"/>
    <property type="project" value="TreeGrafter"/>
</dbReference>
<dbReference type="PANTHER" id="PTHR12480:SF32">
    <property type="entry name" value="BIFUNCTIONAL ARGININE DEMETHYLASE AND LYSYL-HYDROXYLASE JMJD6"/>
    <property type="match status" value="1"/>
</dbReference>
<keyword evidence="6" id="KW-0560">Oxidoreductase</keyword>
<keyword evidence="9" id="KW-0804">Transcription</keyword>
<feature type="region of interest" description="Disordered" evidence="12">
    <location>
        <begin position="377"/>
        <end position="417"/>
    </location>
</feature>
<dbReference type="EMBL" id="CAKOGP040002080">
    <property type="protein sequence ID" value="CAJ1961019.1"/>
    <property type="molecule type" value="Genomic_DNA"/>
</dbReference>